<accession>A0A9P5ZK51</accession>
<evidence type="ECO:0000313" key="3">
    <source>
        <dbReference type="Proteomes" id="UP000807025"/>
    </source>
</evidence>
<feature type="region of interest" description="Disordered" evidence="1">
    <location>
        <begin position="65"/>
        <end position="91"/>
    </location>
</feature>
<evidence type="ECO:0000313" key="2">
    <source>
        <dbReference type="EMBL" id="KAF9488867.1"/>
    </source>
</evidence>
<comment type="caution">
    <text evidence="2">The sequence shown here is derived from an EMBL/GenBank/DDBJ whole genome shotgun (WGS) entry which is preliminary data.</text>
</comment>
<dbReference type="AlphaFoldDB" id="A0A9P5ZK51"/>
<proteinExistence type="predicted"/>
<evidence type="ECO:0000256" key="1">
    <source>
        <dbReference type="SAM" id="MobiDB-lite"/>
    </source>
</evidence>
<gene>
    <name evidence="2" type="ORF">BDN71DRAFT_1512667</name>
</gene>
<protein>
    <submittedName>
        <fullName evidence="2">Uncharacterized protein</fullName>
    </submittedName>
</protein>
<reference evidence="2" key="1">
    <citation type="submission" date="2020-11" db="EMBL/GenBank/DDBJ databases">
        <authorList>
            <consortium name="DOE Joint Genome Institute"/>
            <person name="Ahrendt S."/>
            <person name="Riley R."/>
            <person name="Andreopoulos W."/>
            <person name="Labutti K."/>
            <person name="Pangilinan J."/>
            <person name="Ruiz-Duenas F.J."/>
            <person name="Barrasa J.M."/>
            <person name="Sanchez-Garcia M."/>
            <person name="Camarero S."/>
            <person name="Miyauchi S."/>
            <person name="Serrano A."/>
            <person name="Linde D."/>
            <person name="Babiker R."/>
            <person name="Drula E."/>
            <person name="Ayuso-Fernandez I."/>
            <person name="Pacheco R."/>
            <person name="Padilla G."/>
            <person name="Ferreira P."/>
            <person name="Barriuso J."/>
            <person name="Kellner H."/>
            <person name="Castanera R."/>
            <person name="Alfaro M."/>
            <person name="Ramirez L."/>
            <person name="Pisabarro A.G."/>
            <person name="Kuo A."/>
            <person name="Tritt A."/>
            <person name="Lipzen A."/>
            <person name="He G."/>
            <person name="Yan M."/>
            <person name="Ng V."/>
            <person name="Cullen D."/>
            <person name="Martin F."/>
            <person name="Rosso M.-N."/>
            <person name="Henrissat B."/>
            <person name="Hibbett D."/>
            <person name="Martinez A.T."/>
            <person name="Grigoriev I.V."/>
        </authorList>
    </citation>
    <scope>NUCLEOTIDE SEQUENCE</scope>
    <source>
        <strain evidence="2">ATCC 90797</strain>
    </source>
</reference>
<feature type="compositionally biased region" description="Basic and acidic residues" evidence="1">
    <location>
        <begin position="70"/>
        <end position="82"/>
    </location>
</feature>
<name>A0A9P5ZK51_PLEER</name>
<keyword evidence="3" id="KW-1185">Reference proteome</keyword>
<organism evidence="2 3">
    <name type="scientific">Pleurotus eryngii</name>
    <name type="common">Boletus of the steppes</name>
    <dbReference type="NCBI Taxonomy" id="5323"/>
    <lineage>
        <taxon>Eukaryota</taxon>
        <taxon>Fungi</taxon>
        <taxon>Dikarya</taxon>
        <taxon>Basidiomycota</taxon>
        <taxon>Agaricomycotina</taxon>
        <taxon>Agaricomycetes</taxon>
        <taxon>Agaricomycetidae</taxon>
        <taxon>Agaricales</taxon>
        <taxon>Pleurotineae</taxon>
        <taxon>Pleurotaceae</taxon>
        <taxon>Pleurotus</taxon>
    </lineage>
</organism>
<dbReference type="Proteomes" id="UP000807025">
    <property type="component" value="Unassembled WGS sequence"/>
</dbReference>
<sequence>MSDMQHQLLGAVWEHVARHPPGFGAYSYPCTQRRKKGMYIDVLIPQSPNSLSVHCEGRHSTIPGAPIAHRTLEASERRREPRAPPGGRPTPSAWFVSRWTGYQRTLGIGYPSMGTDVAVVNDIKCVLDPVSDDYLTAQENTIRCGVPLSQFLDEYPEPEAQLIRHRASNQGDDRLCYLTLDFSIYTRRCAFIRRIYQSATNSPPISPLHSNAFQSLNNIHLNFLLSTQDDCRNNNPSSQNSLGTLSFTVEASSIHSLTGTNSVACGNSITIASEHRNVQVNLAGLHGVNININFISGDSYFGAISSSNIGRMNNVNTSAYLIVTLET</sequence>
<dbReference type="EMBL" id="MU154693">
    <property type="protein sequence ID" value="KAF9488867.1"/>
    <property type="molecule type" value="Genomic_DNA"/>
</dbReference>